<evidence type="ECO:0000313" key="1">
    <source>
        <dbReference type="EMBL" id="ACM04973.1"/>
    </source>
</evidence>
<dbReference type="Proteomes" id="UP000000447">
    <property type="component" value="Chromosome"/>
</dbReference>
<organism evidence="1 2">
    <name type="scientific">Thermomicrobium roseum (strain ATCC 27502 / DSM 5159 / P-2)</name>
    <dbReference type="NCBI Taxonomy" id="309801"/>
    <lineage>
        <taxon>Bacteria</taxon>
        <taxon>Pseudomonadati</taxon>
        <taxon>Thermomicrobiota</taxon>
        <taxon>Thermomicrobia</taxon>
        <taxon>Thermomicrobiales</taxon>
        <taxon>Thermomicrobiaceae</taxon>
        <taxon>Thermomicrobium</taxon>
    </lineage>
</organism>
<evidence type="ECO:0000313" key="2">
    <source>
        <dbReference type="Proteomes" id="UP000000447"/>
    </source>
</evidence>
<sequence>MVAFTRYRCRHVVPIARSPAGGVIVSFSNDTVETGPIAIFS</sequence>
<keyword evidence="2" id="KW-1185">Reference proteome</keyword>
<gene>
    <name evidence="1" type="ordered locus">trd_1710</name>
</gene>
<dbReference type="AlphaFoldDB" id="B9L0Z9"/>
<dbReference type="EMBL" id="CP001275">
    <property type="protein sequence ID" value="ACM04973.1"/>
    <property type="molecule type" value="Genomic_DNA"/>
</dbReference>
<name>B9L0Z9_THERP</name>
<dbReference type="KEGG" id="tro:trd_1710"/>
<reference evidence="1 2" key="1">
    <citation type="journal article" date="2009" name="PLoS ONE">
        <title>Complete genome sequence of the aerobic CO-oxidizing thermophile Thermomicrobium roseum.</title>
        <authorList>
            <person name="Wu D."/>
            <person name="Raymond J."/>
            <person name="Wu M."/>
            <person name="Chatterji S."/>
            <person name="Ren Q."/>
            <person name="Graham J.E."/>
            <person name="Bryant D.A."/>
            <person name="Robb F."/>
            <person name="Colman A."/>
            <person name="Tallon L.J."/>
            <person name="Badger J.H."/>
            <person name="Madupu R."/>
            <person name="Ward N.L."/>
            <person name="Eisen J.A."/>
        </authorList>
    </citation>
    <scope>NUCLEOTIDE SEQUENCE [LARGE SCALE GENOMIC DNA]</scope>
    <source>
        <strain evidence="2">ATCC 27502 / DSM 5159 / P-2</strain>
    </source>
</reference>
<dbReference type="STRING" id="309801.trd_1710"/>
<proteinExistence type="predicted"/>
<accession>B9L0Z9</accession>
<protein>
    <submittedName>
        <fullName evidence="1">Uncharacterized protein</fullName>
    </submittedName>
</protein>
<dbReference type="HOGENOM" id="CLU_3277979_0_0_0"/>